<keyword evidence="16 18" id="KW-0539">Nucleus</keyword>
<comment type="function">
    <text evidence="18">Ubiquitin-protein ligase which is mainly involved pre-mRNA splicing and DNA repair. Required for pre-mRNA splicing as component of the spliceosome.</text>
</comment>
<dbReference type="InterPro" id="IPR001680">
    <property type="entry name" value="WD40_rpt"/>
</dbReference>
<keyword evidence="8 18" id="KW-0507">mRNA processing</keyword>
<dbReference type="PANTHER" id="PTHR43995:SF1">
    <property type="entry name" value="PRE-MRNA-PROCESSING FACTOR 19"/>
    <property type="match status" value="1"/>
</dbReference>
<dbReference type="SUPFAM" id="SSF50978">
    <property type="entry name" value="WD40 repeat-like"/>
    <property type="match status" value="1"/>
</dbReference>
<dbReference type="PROSITE" id="PS00678">
    <property type="entry name" value="WD_REPEATS_1"/>
    <property type="match status" value="3"/>
</dbReference>
<dbReference type="Pfam" id="PF04564">
    <property type="entry name" value="U-box"/>
    <property type="match status" value="1"/>
</dbReference>
<evidence type="ECO:0000256" key="16">
    <source>
        <dbReference type="ARBA" id="ARBA00023242"/>
    </source>
</evidence>
<organism evidence="21">
    <name type="scientific">Chromera velia CCMP2878</name>
    <dbReference type="NCBI Taxonomy" id="1169474"/>
    <lineage>
        <taxon>Eukaryota</taxon>
        <taxon>Sar</taxon>
        <taxon>Alveolata</taxon>
        <taxon>Colpodellida</taxon>
        <taxon>Chromeraceae</taxon>
        <taxon>Chromera</taxon>
    </lineage>
</organism>
<feature type="coiled-coil region" evidence="19">
    <location>
        <begin position="116"/>
        <end position="143"/>
    </location>
</feature>
<keyword evidence="9 18" id="KW-0808">Transferase</keyword>
<proteinExistence type="inferred from homology"/>
<dbReference type="SUPFAM" id="SSF57850">
    <property type="entry name" value="RING/U-box"/>
    <property type="match status" value="1"/>
</dbReference>
<dbReference type="InterPro" id="IPR019775">
    <property type="entry name" value="WD40_repeat_CS"/>
</dbReference>
<name>A0A0G4GH23_9ALVE</name>
<evidence type="ECO:0000256" key="4">
    <source>
        <dbReference type="ARBA" id="ARBA00006388"/>
    </source>
</evidence>
<dbReference type="PhylomeDB" id="A0A0G4GH23"/>
<comment type="subunit">
    <text evidence="18">Homotetramer.</text>
</comment>
<dbReference type="SMART" id="SM00504">
    <property type="entry name" value="Ubox"/>
    <property type="match status" value="1"/>
</dbReference>
<evidence type="ECO:0000313" key="21">
    <source>
        <dbReference type="EMBL" id="CEM28904.1"/>
    </source>
</evidence>
<keyword evidence="19" id="KW-0175">Coiled coil</keyword>
<evidence type="ECO:0000256" key="13">
    <source>
        <dbReference type="ARBA" id="ARBA00022786"/>
    </source>
</evidence>
<evidence type="ECO:0000256" key="11">
    <source>
        <dbReference type="ARBA" id="ARBA00022737"/>
    </source>
</evidence>
<accession>A0A0G4GH23</accession>
<evidence type="ECO:0000256" key="17">
    <source>
        <dbReference type="PROSITE-ProRule" id="PRU00221"/>
    </source>
</evidence>
<dbReference type="GO" id="GO:0006281">
    <property type="term" value="P:DNA repair"/>
    <property type="evidence" value="ECO:0007669"/>
    <property type="project" value="UniProtKB-KW"/>
</dbReference>
<dbReference type="GO" id="GO:0005737">
    <property type="term" value="C:cytoplasm"/>
    <property type="evidence" value="ECO:0007669"/>
    <property type="project" value="TreeGrafter"/>
</dbReference>
<evidence type="ECO:0000256" key="12">
    <source>
        <dbReference type="ARBA" id="ARBA00022763"/>
    </source>
</evidence>
<dbReference type="InterPro" id="IPR055340">
    <property type="entry name" value="RING-Ubox_PRP19"/>
</dbReference>
<dbReference type="InterPro" id="IPR038959">
    <property type="entry name" value="Prp19"/>
</dbReference>
<dbReference type="GO" id="GO:0061630">
    <property type="term" value="F:ubiquitin protein ligase activity"/>
    <property type="evidence" value="ECO:0007669"/>
    <property type="project" value="UniProtKB-UniRule"/>
</dbReference>
<dbReference type="SMART" id="SM00320">
    <property type="entry name" value="WD40"/>
    <property type="match status" value="6"/>
</dbReference>
<dbReference type="PRINTS" id="PR00320">
    <property type="entry name" value="GPROTEINBRPT"/>
</dbReference>
<evidence type="ECO:0000256" key="7">
    <source>
        <dbReference type="ARBA" id="ARBA00022574"/>
    </source>
</evidence>
<protein>
    <recommendedName>
        <fullName evidence="6 18">Pre-mRNA-processing factor 19</fullName>
        <ecNumber evidence="5 18">2.3.2.27</ecNumber>
    </recommendedName>
</protein>
<feature type="repeat" description="WD" evidence="17">
    <location>
        <begin position="244"/>
        <end position="277"/>
    </location>
</feature>
<comment type="subcellular location">
    <subcellularLocation>
        <location evidence="2">Nucleus</location>
        <location evidence="2">Nucleoplasm</location>
    </subcellularLocation>
</comment>
<dbReference type="InterPro" id="IPR013083">
    <property type="entry name" value="Znf_RING/FYVE/PHD"/>
</dbReference>
<evidence type="ECO:0000256" key="18">
    <source>
        <dbReference type="RuleBase" id="RU367101"/>
    </source>
</evidence>
<dbReference type="InterPro" id="IPR020472">
    <property type="entry name" value="WD40_PAC1"/>
</dbReference>
<dbReference type="Pfam" id="PF08606">
    <property type="entry name" value="Prp19"/>
    <property type="match status" value="1"/>
</dbReference>
<dbReference type="PROSITE" id="PS50082">
    <property type="entry name" value="WD_REPEATS_2"/>
    <property type="match status" value="3"/>
</dbReference>
<keyword evidence="13 18" id="KW-0833">Ubl conjugation pathway</keyword>
<dbReference type="InterPro" id="IPR036322">
    <property type="entry name" value="WD40_repeat_dom_sf"/>
</dbReference>
<dbReference type="CDD" id="cd00200">
    <property type="entry name" value="WD40"/>
    <property type="match status" value="1"/>
</dbReference>
<dbReference type="GO" id="GO:0000974">
    <property type="term" value="C:Prp19 complex"/>
    <property type="evidence" value="ECO:0007669"/>
    <property type="project" value="UniProtKB-UniRule"/>
</dbReference>
<evidence type="ECO:0000256" key="15">
    <source>
        <dbReference type="ARBA" id="ARBA00023204"/>
    </source>
</evidence>
<keyword evidence="11" id="KW-0677">Repeat</keyword>
<evidence type="ECO:0000256" key="10">
    <source>
        <dbReference type="ARBA" id="ARBA00022728"/>
    </source>
</evidence>
<feature type="repeat" description="WD" evidence="17">
    <location>
        <begin position="461"/>
        <end position="494"/>
    </location>
</feature>
<keyword evidence="14 18" id="KW-0508">mRNA splicing</keyword>
<dbReference type="EMBL" id="CDMZ01001203">
    <property type="protein sequence ID" value="CEM28904.1"/>
    <property type="molecule type" value="Genomic_DNA"/>
</dbReference>
<keyword evidence="15 18" id="KW-0234">DNA repair</keyword>
<evidence type="ECO:0000256" key="9">
    <source>
        <dbReference type="ARBA" id="ARBA00022679"/>
    </source>
</evidence>
<evidence type="ECO:0000256" key="14">
    <source>
        <dbReference type="ARBA" id="ARBA00023187"/>
    </source>
</evidence>
<dbReference type="Gene3D" id="3.30.40.10">
    <property type="entry name" value="Zinc/RING finger domain, C3HC4 (zinc finger)"/>
    <property type="match status" value="1"/>
</dbReference>
<dbReference type="PROSITE" id="PS51698">
    <property type="entry name" value="U_BOX"/>
    <property type="match status" value="1"/>
</dbReference>
<dbReference type="UniPathway" id="UPA00143"/>
<dbReference type="GO" id="GO:0005654">
    <property type="term" value="C:nucleoplasm"/>
    <property type="evidence" value="ECO:0007669"/>
    <property type="project" value="UniProtKB-SubCell"/>
</dbReference>
<evidence type="ECO:0000259" key="20">
    <source>
        <dbReference type="PROSITE" id="PS51698"/>
    </source>
</evidence>
<comment type="similarity">
    <text evidence="4 18">Belongs to the WD repeat PRP19 family.</text>
</comment>
<evidence type="ECO:0000256" key="19">
    <source>
        <dbReference type="SAM" id="Coils"/>
    </source>
</evidence>
<dbReference type="AlphaFoldDB" id="A0A0G4GH23"/>
<keyword evidence="7 17" id="KW-0853">WD repeat</keyword>
<dbReference type="PANTHER" id="PTHR43995">
    <property type="entry name" value="PRE-MRNA-PROCESSING FACTOR 19"/>
    <property type="match status" value="1"/>
</dbReference>
<sequence length="494" mass="53644">MALVCAISGQPPEEPVFSPTGYIFEKRLIEKHLANSPTCPLTGEELTSEQLLPVRSSKNVKPRPMAANSIPGLLQLFQTEWDSTMIETFQLKTQLEQSRSQLSHTLYQHDAACRVIARVIRERDAARERVHMLERQLQEARVSGGGGQSVEPGITTDLVEEIKQLAVQLKPTRKGREHPNLKTPEQVSQIHEASSQPMHSSTTPGVTWVDLDKKVAPARKIVTGGMDGQVIVYDVQGAKTLQKLSGHGKRVTQCLFHPQYDAILSTSEDKSLRVWSMGGNGKYACNHVIRKHTAAVNGLAIHPIITHAGTASADASWAFVDLQVGQVVQSFVQGEVPLKSCSFHPDGLIMGTGDMNGNIHMWDLTGGGHRATLEGHTGPITSLSFSENGYFLASSSADGTVRVWDLRKTATLHNITIGDGSKAVNQIVFDYSGHYLTVAGSPNVHVFRLEGKAACPETAVFSGHNAAVSSVAVAQNMEWIVSAGMDRAVKVWEG</sequence>
<evidence type="ECO:0000256" key="6">
    <source>
        <dbReference type="ARBA" id="ARBA00015618"/>
    </source>
</evidence>
<dbReference type="GO" id="GO:0070534">
    <property type="term" value="P:protein K63-linked ubiquitination"/>
    <property type="evidence" value="ECO:0007669"/>
    <property type="project" value="UniProtKB-UniRule"/>
</dbReference>
<keyword evidence="12 18" id="KW-0227">DNA damage</keyword>
<comment type="pathway">
    <text evidence="3 18">Protein modification; protein ubiquitination.</text>
</comment>
<dbReference type="CDD" id="cd16656">
    <property type="entry name" value="RING-Ubox_PRP19"/>
    <property type="match status" value="1"/>
</dbReference>
<dbReference type="InterPro" id="IPR015943">
    <property type="entry name" value="WD40/YVTN_repeat-like_dom_sf"/>
</dbReference>
<dbReference type="Pfam" id="PF00400">
    <property type="entry name" value="WD40"/>
    <property type="match status" value="4"/>
</dbReference>
<dbReference type="VEuPathDB" id="CryptoDB:Cvel_4688"/>
<dbReference type="GO" id="GO:0071006">
    <property type="term" value="C:U2-type catalytic step 1 spliceosome"/>
    <property type="evidence" value="ECO:0007669"/>
    <property type="project" value="TreeGrafter"/>
</dbReference>
<feature type="domain" description="U-box" evidence="20">
    <location>
        <begin position="1"/>
        <end position="71"/>
    </location>
</feature>
<dbReference type="InterPro" id="IPR013915">
    <property type="entry name" value="Prp19_cc"/>
</dbReference>
<gene>
    <name evidence="21" type="ORF">Cvel_4688</name>
</gene>
<evidence type="ECO:0000256" key="1">
    <source>
        <dbReference type="ARBA" id="ARBA00000900"/>
    </source>
</evidence>
<dbReference type="InterPro" id="IPR003613">
    <property type="entry name" value="Ubox_domain"/>
</dbReference>
<dbReference type="PROSITE" id="PS50294">
    <property type="entry name" value="WD_REPEATS_REGION"/>
    <property type="match status" value="3"/>
</dbReference>
<feature type="repeat" description="WD" evidence="17">
    <location>
        <begin position="373"/>
        <end position="414"/>
    </location>
</feature>
<evidence type="ECO:0000256" key="5">
    <source>
        <dbReference type="ARBA" id="ARBA00012483"/>
    </source>
</evidence>
<dbReference type="FunFam" id="3.30.40.10:FF:000027">
    <property type="entry name" value="Pre-mRNA-processing factor 19, putative"/>
    <property type="match status" value="1"/>
</dbReference>
<reference evidence="21" key="1">
    <citation type="submission" date="2014-11" db="EMBL/GenBank/DDBJ databases">
        <authorList>
            <person name="Otto D Thomas"/>
            <person name="Naeem Raeece"/>
        </authorList>
    </citation>
    <scope>NUCLEOTIDE SEQUENCE</scope>
</reference>
<dbReference type="EC" id="2.3.2.27" evidence="5 18"/>
<dbReference type="Gene3D" id="2.130.10.10">
    <property type="entry name" value="YVTN repeat-like/Quinoprotein amine dehydrogenase"/>
    <property type="match status" value="1"/>
</dbReference>
<evidence type="ECO:0000256" key="2">
    <source>
        <dbReference type="ARBA" id="ARBA00004642"/>
    </source>
</evidence>
<evidence type="ECO:0000256" key="3">
    <source>
        <dbReference type="ARBA" id="ARBA00004906"/>
    </source>
</evidence>
<evidence type="ECO:0000256" key="8">
    <source>
        <dbReference type="ARBA" id="ARBA00022664"/>
    </source>
</evidence>
<comment type="catalytic activity">
    <reaction evidence="1 18">
        <text>S-ubiquitinyl-[E2 ubiquitin-conjugating enzyme]-L-cysteine + [acceptor protein]-L-lysine = [E2 ubiquitin-conjugating enzyme]-L-cysteine + N(6)-ubiquitinyl-[acceptor protein]-L-lysine.</text>
        <dbReference type="EC" id="2.3.2.27"/>
    </reaction>
</comment>
<keyword evidence="10 18" id="KW-0747">Spliceosome</keyword>
<dbReference type="GO" id="GO:0000398">
    <property type="term" value="P:mRNA splicing, via spliceosome"/>
    <property type="evidence" value="ECO:0007669"/>
    <property type="project" value="InterPro"/>
</dbReference>